<feature type="signal peptide" evidence="1">
    <location>
        <begin position="1"/>
        <end position="19"/>
    </location>
</feature>
<sequence>MRLVVRAAPWALALGSAYGAECDGGLVAHCIVGHEAVYESILRIFVQRAAPLPCSKFFYVLGMSSQRSETSKGGVYKYNETVLWESAWKVMPPTRYLLDPPPPKGQNRMTYYQPDCLFQCIHMFDKVRLCLDLVREHEQDTGERFSWILRSRPDLLWDPETKLPPLDQLAPTGIYTPRLADGLQDSICKDPVQLVPRNFADLVFESILDRCLLRRDMAGRVWNCDAWIERFCAAHGIPIFELDLKAIIRRLPNIHDGFHDYHDQWHQHVRFATDLLPDSIYILGNEDSRSRLGWSNWTRGLPADFDPQEGCTTVADSQFCMPVNAYLMHLRFAINASALRRVNALSFGLWRTYPRNLHFGGLESRFRKNASHFWFRLWFPEVTADFLTEDKRNSAEPAFHYNLWTPVLLRRGDCIFWTTCARKAVTDLRFPEPRRPLARESRVLVLASGTWPASPRMRHTAGPFHAVQPRDHSAPSDTVKAIQLTILRSGGTWPGPNWDEAGENGLGRLKTQRLGTELRRHNVELYIAALQHCSWIPGFEFGTRSTWHRDWQRLAETLAKPEWRTSPKCCIKFSANEGRTSTPACNPYALGFATCAPRPKSS</sequence>
<feature type="chain" id="PRO_5041280970" evidence="1">
    <location>
        <begin position="20"/>
        <end position="602"/>
    </location>
</feature>
<keyword evidence="1" id="KW-0732">Signal</keyword>
<dbReference type="EMBL" id="CAUJNA010003605">
    <property type="protein sequence ID" value="CAJ1405854.1"/>
    <property type="molecule type" value="Genomic_DNA"/>
</dbReference>
<keyword evidence="3" id="KW-1185">Reference proteome</keyword>
<protein>
    <submittedName>
        <fullName evidence="2">Uncharacterized protein</fullName>
    </submittedName>
</protein>
<proteinExistence type="predicted"/>
<evidence type="ECO:0000256" key="1">
    <source>
        <dbReference type="SAM" id="SignalP"/>
    </source>
</evidence>
<evidence type="ECO:0000313" key="3">
    <source>
        <dbReference type="Proteomes" id="UP001178507"/>
    </source>
</evidence>
<accession>A0AA36JHM8</accession>
<organism evidence="2 3">
    <name type="scientific">Effrenium voratum</name>
    <dbReference type="NCBI Taxonomy" id="2562239"/>
    <lineage>
        <taxon>Eukaryota</taxon>
        <taxon>Sar</taxon>
        <taxon>Alveolata</taxon>
        <taxon>Dinophyceae</taxon>
        <taxon>Suessiales</taxon>
        <taxon>Symbiodiniaceae</taxon>
        <taxon>Effrenium</taxon>
    </lineage>
</organism>
<name>A0AA36JHM8_9DINO</name>
<evidence type="ECO:0000313" key="2">
    <source>
        <dbReference type="EMBL" id="CAJ1405854.1"/>
    </source>
</evidence>
<comment type="caution">
    <text evidence="2">The sequence shown here is derived from an EMBL/GenBank/DDBJ whole genome shotgun (WGS) entry which is preliminary data.</text>
</comment>
<dbReference type="AlphaFoldDB" id="A0AA36JHM8"/>
<dbReference type="Proteomes" id="UP001178507">
    <property type="component" value="Unassembled WGS sequence"/>
</dbReference>
<gene>
    <name evidence="2" type="ORF">EVOR1521_LOCUS27964</name>
</gene>
<reference evidence="2" key="1">
    <citation type="submission" date="2023-08" db="EMBL/GenBank/DDBJ databases">
        <authorList>
            <person name="Chen Y."/>
            <person name="Shah S."/>
            <person name="Dougan E. K."/>
            <person name="Thang M."/>
            <person name="Chan C."/>
        </authorList>
    </citation>
    <scope>NUCLEOTIDE SEQUENCE</scope>
</reference>